<dbReference type="GeneID" id="19196721"/>
<dbReference type="InterPro" id="IPR036770">
    <property type="entry name" value="Ankyrin_rpt-contain_sf"/>
</dbReference>
<gene>
    <name evidence="1" type="ORF">A1O5_12035</name>
</gene>
<organism evidence="1 2">
    <name type="scientific">Cladophialophora psammophila CBS 110553</name>
    <dbReference type="NCBI Taxonomy" id="1182543"/>
    <lineage>
        <taxon>Eukaryota</taxon>
        <taxon>Fungi</taxon>
        <taxon>Dikarya</taxon>
        <taxon>Ascomycota</taxon>
        <taxon>Pezizomycotina</taxon>
        <taxon>Eurotiomycetes</taxon>
        <taxon>Chaetothyriomycetidae</taxon>
        <taxon>Chaetothyriales</taxon>
        <taxon>Herpotrichiellaceae</taxon>
        <taxon>Cladophialophora</taxon>
    </lineage>
</organism>
<dbReference type="SUPFAM" id="SSF48403">
    <property type="entry name" value="Ankyrin repeat"/>
    <property type="match status" value="1"/>
</dbReference>
<protein>
    <submittedName>
        <fullName evidence="1">Uncharacterized protein</fullName>
    </submittedName>
</protein>
<keyword evidence="2" id="KW-1185">Reference proteome</keyword>
<dbReference type="RefSeq" id="XP_007750794.1">
    <property type="nucleotide sequence ID" value="XM_007752604.1"/>
</dbReference>
<dbReference type="AlphaFoldDB" id="W9VZW8"/>
<dbReference type="Pfam" id="PF12796">
    <property type="entry name" value="Ank_2"/>
    <property type="match status" value="1"/>
</dbReference>
<proteinExistence type="predicted"/>
<evidence type="ECO:0000313" key="2">
    <source>
        <dbReference type="Proteomes" id="UP000019471"/>
    </source>
</evidence>
<reference evidence="1 2" key="1">
    <citation type="submission" date="2013-03" db="EMBL/GenBank/DDBJ databases">
        <title>The Genome Sequence of Cladophialophora psammophila CBS 110553.</title>
        <authorList>
            <consortium name="The Broad Institute Genomics Platform"/>
            <person name="Cuomo C."/>
            <person name="de Hoog S."/>
            <person name="Gorbushina A."/>
            <person name="Walker B."/>
            <person name="Young S.K."/>
            <person name="Zeng Q."/>
            <person name="Gargeya S."/>
            <person name="Fitzgerald M."/>
            <person name="Haas B."/>
            <person name="Abouelleil A."/>
            <person name="Allen A.W."/>
            <person name="Alvarado L."/>
            <person name="Arachchi H.M."/>
            <person name="Berlin A.M."/>
            <person name="Chapman S.B."/>
            <person name="Gainer-Dewar J."/>
            <person name="Goldberg J."/>
            <person name="Griggs A."/>
            <person name="Gujja S."/>
            <person name="Hansen M."/>
            <person name="Howarth C."/>
            <person name="Imamovic A."/>
            <person name="Ireland A."/>
            <person name="Larimer J."/>
            <person name="McCowan C."/>
            <person name="Murphy C."/>
            <person name="Pearson M."/>
            <person name="Poon T.W."/>
            <person name="Priest M."/>
            <person name="Roberts A."/>
            <person name="Saif S."/>
            <person name="Shea T."/>
            <person name="Sisk P."/>
            <person name="Sykes S."/>
            <person name="Wortman J."/>
            <person name="Nusbaum C."/>
            <person name="Birren B."/>
        </authorList>
    </citation>
    <scope>NUCLEOTIDE SEQUENCE [LARGE SCALE GENOMIC DNA]</scope>
    <source>
        <strain evidence="1 2">CBS 110553</strain>
    </source>
</reference>
<accession>W9VZW8</accession>
<name>W9VZW8_9EURO</name>
<dbReference type="STRING" id="1182543.W9VZW8"/>
<dbReference type="Gene3D" id="1.25.40.20">
    <property type="entry name" value="Ankyrin repeat-containing domain"/>
    <property type="match status" value="1"/>
</dbReference>
<evidence type="ECO:0000313" key="1">
    <source>
        <dbReference type="EMBL" id="EXJ61243.1"/>
    </source>
</evidence>
<comment type="caution">
    <text evidence="1">The sequence shown here is derived from an EMBL/GenBank/DDBJ whole genome shotgun (WGS) entry which is preliminary data.</text>
</comment>
<dbReference type="EMBL" id="AMGX01000030">
    <property type="protein sequence ID" value="EXJ61243.1"/>
    <property type="molecule type" value="Genomic_DNA"/>
</dbReference>
<dbReference type="HOGENOM" id="CLU_2527281_0_0_1"/>
<dbReference type="OrthoDB" id="426293at2759"/>
<dbReference type="InterPro" id="IPR002110">
    <property type="entry name" value="Ankyrin_rpt"/>
</dbReference>
<sequence length="84" mass="9124">MVRWLIDHGANLSARGLFDITPLSIAAKSASKEVTELLVKLGASTEEGQPLHCAVAYDSPGEIILLVFKNGAPINESMFQEHKF</sequence>
<dbReference type="Proteomes" id="UP000019471">
    <property type="component" value="Unassembled WGS sequence"/>
</dbReference>